<proteinExistence type="predicted"/>
<name>A0ABY3SP40_9BACL</name>
<evidence type="ECO:0000313" key="3">
    <source>
        <dbReference type="EMBL" id="UJF34861.1"/>
    </source>
</evidence>
<dbReference type="PANTHER" id="PTHR43649">
    <property type="entry name" value="ARABINOSE-BINDING PROTEIN-RELATED"/>
    <property type="match status" value="1"/>
</dbReference>
<accession>A0ABY3SP40</accession>
<dbReference type="PANTHER" id="PTHR43649:SF33">
    <property type="entry name" value="POLYGALACTURONAN_RHAMNOGALACTURONAN-BINDING PROTEIN YTCQ"/>
    <property type="match status" value="1"/>
</dbReference>
<keyword evidence="1 2" id="KW-0732">Signal</keyword>
<protein>
    <submittedName>
        <fullName evidence="3">Extracellular solute-binding protein</fullName>
    </submittedName>
</protein>
<dbReference type="SUPFAM" id="SSF53850">
    <property type="entry name" value="Periplasmic binding protein-like II"/>
    <property type="match status" value="1"/>
</dbReference>
<sequence length="557" mass="62461">MRNGRRFLKLASVLLCLLCASCYNESASGIGSSSKGEGSPDHEASAAYKDTVTLHIGFQIPDSKLPPGDSNDNNPVSRYLEGRTNIHVVNTWEAKGEDAFKQKVDLAIASNDLPDAVVVDRNQLKKLVSSGMILDLTQTYAAYASELVRSIYDSTKGSALQDASFDGKLYGLPNVALDADSSTLLWVRQDWLEKLKLPAPRTMEDVERIAQAFISQDPGGRGNNATVGLTGFKGIVYGQKPLFNGFDVIFNAYNAYPKNWIRDSSGRIVYGSITPENKQALSKLADWYKRGWIDPNFALYNESEQPIIENKTGLFFGPWWMPYYPLNFAVENDTKAEWRAYPVPLNSEGVYVTHIAPTTDRYLVVRKGYDHPEAVMKLVNEFTSLERNRTPDTPDVNKLSEYVAKSGSQLRNFYPFDLLLDYSNAVEKRYFNVASALKGDIDSSKLDPDARNIYKQTVEEMDNPKKNMENWKAAAANQYGASVLATARIQKVYSVFYGSTPTMETKWQELQKLENEAFLKIIIGDQPVSSFDDFVVKWKELGGEQITEEVREAVSHH</sequence>
<dbReference type="Proteomes" id="UP001649230">
    <property type="component" value="Chromosome"/>
</dbReference>
<evidence type="ECO:0000256" key="2">
    <source>
        <dbReference type="SAM" id="SignalP"/>
    </source>
</evidence>
<feature type="signal peptide" evidence="2">
    <location>
        <begin position="1"/>
        <end position="26"/>
    </location>
</feature>
<evidence type="ECO:0000313" key="4">
    <source>
        <dbReference type="Proteomes" id="UP001649230"/>
    </source>
</evidence>
<dbReference type="InterPro" id="IPR050490">
    <property type="entry name" value="Bact_solute-bd_prot1"/>
</dbReference>
<organism evidence="3 4">
    <name type="scientific">Paenibacillus hexagrammi</name>
    <dbReference type="NCBI Taxonomy" id="2908839"/>
    <lineage>
        <taxon>Bacteria</taxon>
        <taxon>Bacillati</taxon>
        <taxon>Bacillota</taxon>
        <taxon>Bacilli</taxon>
        <taxon>Bacillales</taxon>
        <taxon>Paenibacillaceae</taxon>
        <taxon>Paenibacillus</taxon>
    </lineage>
</organism>
<reference evidence="3 4" key="1">
    <citation type="journal article" date="2024" name="Int. J. Syst. Evol. Microbiol.">
        <title>Paenibacillus hexagrammi sp. nov., a novel bacterium isolated from the gut content of Hexagrammos agrammus.</title>
        <authorList>
            <person name="Jung H.K."/>
            <person name="Kim D.G."/>
            <person name="Zin H."/>
            <person name="Park J."/>
            <person name="Jung H."/>
            <person name="Kim Y.O."/>
            <person name="Kong H.J."/>
            <person name="Kim J.W."/>
            <person name="Kim Y.S."/>
        </authorList>
    </citation>
    <scope>NUCLEOTIDE SEQUENCE [LARGE SCALE GENOMIC DNA]</scope>
    <source>
        <strain evidence="3 4">YPD9-1</strain>
    </source>
</reference>
<dbReference type="Gene3D" id="3.40.190.10">
    <property type="entry name" value="Periplasmic binding protein-like II"/>
    <property type="match status" value="3"/>
</dbReference>
<dbReference type="CDD" id="cd13580">
    <property type="entry name" value="PBP2_AlgQ_like_1"/>
    <property type="match status" value="1"/>
</dbReference>
<evidence type="ECO:0000256" key="1">
    <source>
        <dbReference type="ARBA" id="ARBA00022729"/>
    </source>
</evidence>
<feature type="chain" id="PRO_5047036288" evidence="2">
    <location>
        <begin position="27"/>
        <end position="557"/>
    </location>
</feature>
<dbReference type="RefSeq" id="WP_235121434.1">
    <property type="nucleotide sequence ID" value="NZ_CP090978.1"/>
</dbReference>
<keyword evidence="4" id="KW-1185">Reference proteome</keyword>
<dbReference type="EMBL" id="CP090978">
    <property type="protein sequence ID" value="UJF34861.1"/>
    <property type="molecule type" value="Genomic_DNA"/>
</dbReference>
<gene>
    <name evidence="3" type="ORF">L0M14_06825</name>
</gene>